<evidence type="ECO:0000256" key="1">
    <source>
        <dbReference type="ARBA" id="ARBA00022630"/>
    </source>
</evidence>
<proteinExistence type="predicted"/>
<evidence type="ECO:0000256" key="2">
    <source>
        <dbReference type="ARBA" id="ARBA00023002"/>
    </source>
</evidence>
<dbReference type="PANTHER" id="PTHR48105">
    <property type="entry name" value="THIOREDOXIN REDUCTASE 1-RELATED-RELATED"/>
    <property type="match status" value="1"/>
</dbReference>
<dbReference type="GO" id="GO:0016491">
    <property type="term" value="F:oxidoreductase activity"/>
    <property type="evidence" value="ECO:0007669"/>
    <property type="project" value="UniProtKB-KW"/>
</dbReference>
<dbReference type="EMBL" id="AFRZ01000001">
    <property type="protein sequence ID" value="EHP29586.1"/>
    <property type="molecule type" value="Genomic_DNA"/>
</dbReference>
<organism evidence="3 4">
    <name type="scientific">Sulfurimonas gotlandica (strain DSM 19862 / JCM 16533 / GD1)</name>
    <dbReference type="NCBI Taxonomy" id="929558"/>
    <lineage>
        <taxon>Bacteria</taxon>
        <taxon>Pseudomonadati</taxon>
        <taxon>Campylobacterota</taxon>
        <taxon>Epsilonproteobacteria</taxon>
        <taxon>Campylobacterales</taxon>
        <taxon>Sulfurimonadaceae</taxon>
        <taxon>Sulfurimonas</taxon>
    </lineage>
</organism>
<dbReference type="STRING" id="929558.SMGD1_1062"/>
<reference evidence="3 4" key="1">
    <citation type="journal article" date="2012" name="Proc. Natl. Acad. Sci. U.S.A.">
        <title>Genome and physiology of a model Epsilonproteobacterium responsible for sulfide detoxification in marine oxygen depletion zones.</title>
        <authorList>
            <person name="Grote J."/>
            <person name="Schott T."/>
            <person name="Bruckner C.G."/>
            <person name="Glockner F.O."/>
            <person name="Jost G."/>
            <person name="Teeling H."/>
            <person name="Labrenz M."/>
            <person name="Jurgens K."/>
        </authorList>
    </citation>
    <scope>NUCLEOTIDE SEQUENCE [LARGE SCALE GENOMIC DNA]</scope>
    <source>
        <strain evidence="3 4">GD1</strain>
    </source>
</reference>
<dbReference type="Pfam" id="PF13738">
    <property type="entry name" value="Pyr_redox_3"/>
    <property type="match status" value="1"/>
</dbReference>
<dbReference type="RefSeq" id="WP_008335087.1">
    <property type="nucleotide sequence ID" value="NZ_AFRZ01000001.1"/>
</dbReference>
<gene>
    <name evidence="3" type="ORF">SMGD1_1062</name>
</gene>
<dbReference type="InterPro" id="IPR036188">
    <property type="entry name" value="FAD/NAD-bd_sf"/>
</dbReference>
<dbReference type="HOGENOM" id="CLU_059172_0_0_7"/>
<dbReference type="PRINTS" id="PR00469">
    <property type="entry name" value="PNDRDTASEII"/>
</dbReference>
<dbReference type="Proteomes" id="UP000006431">
    <property type="component" value="Unassembled WGS sequence"/>
</dbReference>
<keyword evidence="4" id="KW-1185">Reference proteome</keyword>
<comment type="caution">
    <text evidence="3">The sequence shown here is derived from an EMBL/GenBank/DDBJ whole genome shotgun (WGS) entry which is preliminary data.</text>
</comment>
<dbReference type="eggNOG" id="COG0492">
    <property type="taxonomic scope" value="Bacteria"/>
</dbReference>
<sequence>MSHLYNLAIIGAGPAGIATAVEGYLQGIRDIVLLEKDQNHNSTIRKYYKDNKRVDKDWKGQKVELDGRIYFVDGTKETTLDFFDEILDHHSVELQTHVEVQSIEKKENFFEVFMAGKSVRAKNVVVTIGRMGKPNKPSYKIPSGIKKKVGYTLDDCSEGEKILVVGGGDSAVEYAVDLSEKNDVAICYRRETFRRANPTNQTNIANAIMHKEVRPILGIDIDGLEDVDGKVKVIFNDMENEIFDRVIYAIGGTTPSAFLASSGIEEADGKPVHDDNYETNIKGMFVAGDITQESGGSIALGLNHGYAIACYIQGGDQIPSD</sequence>
<dbReference type="PATRIC" id="fig|929558.5.peg.1057"/>
<evidence type="ECO:0000313" key="4">
    <source>
        <dbReference type="Proteomes" id="UP000006431"/>
    </source>
</evidence>
<dbReference type="SUPFAM" id="SSF51905">
    <property type="entry name" value="FAD/NAD(P)-binding domain"/>
    <property type="match status" value="1"/>
</dbReference>
<evidence type="ECO:0000313" key="3">
    <source>
        <dbReference type="EMBL" id="EHP29586.1"/>
    </source>
</evidence>
<dbReference type="AlphaFoldDB" id="B6BGF9"/>
<dbReference type="OrthoDB" id="9778740at2"/>
<dbReference type="InterPro" id="IPR050097">
    <property type="entry name" value="Ferredoxin-NADP_redctase_2"/>
</dbReference>
<protein>
    <submittedName>
        <fullName evidence="3">Thioredoxin reductase</fullName>
    </submittedName>
</protein>
<dbReference type="PRINTS" id="PR00368">
    <property type="entry name" value="FADPNR"/>
</dbReference>
<accession>B6BGF9</accession>
<dbReference type="Gene3D" id="3.50.50.60">
    <property type="entry name" value="FAD/NAD(P)-binding domain"/>
    <property type="match status" value="2"/>
</dbReference>
<accession>H1FYG0</accession>
<name>B6BGF9_SULGG</name>
<keyword evidence="2" id="KW-0560">Oxidoreductase</keyword>
<keyword evidence="1" id="KW-0285">Flavoprotein</keyword>